<dbReference type="GO" id="GO:0046872">
    <property type="term" value="F:metal ion binding"/>
    <property type="evidence" value="ECO:0007669"/>
    <property type="project" value="UniProtKB-KW"/>
</dbReference>
<dbReference type="NCBIfam" id="NF004076">
    <property type="entry name" value="PRK05581.1-4"/>
    <property type="match status" value="1"/>
</dbReference>
<evidence type="ECO:0000256" key="6">
    <source>
        <dbReference type="ARBA" id="ARBA00009541"/>
    </source>
</evidence>
<dbReference type="Pfam" id="PF00834">
    <property type="entry name" value="Ribul_P_3_epim"/>
    <property type="match status" value="1"/>
</dbReference>
<dbReference type="InterPro" id="IPR013785">
    <property type="entry name" value="Aldolase_TIM"/>
</dbReference>
<dbReference type="EC" id="5.1.3.1" evidence="7"/>
<evidence type="ECO:0000256" key="1">
    <source>
        <dbReference type="ARBA" id="ARBA00001782"/>
    </source>
</evidence>
<organism evidence="10 11">
    <name type="scientific">Staphylococcus simiae CCM 7213 = CCUG 51256</name>
    <dbReference type="NCBI Taxonomy" id="911238"/>
    <lineage>
        <taxon>Bacteria</taxon>
        <taxon>Bacillati</taxon>
        <taxon>Bacillota</taxon>
        <taxon>Bacilli</taxon>
        <taxon>Bacillales</taxon>
        <taxon>Staphylococcaceae</taxon>
        <taxon>Staphylococcus</taxon>
    </lineage>
</organism>
<evidence type="ECO:0000256" key="2">
    <source>
        <dbReference type="ARBA" id="ARBA00001936"/>
    </source>
</evidence>
<comment type="similarity">
    <text evidence="6">Belongs to the ribulose-phosphate 3-epimerase family.</text>
</comment>
<evidence type="ECO:0000256" key="4">
    <source>
        <dbReference type="ARBA" id="ARBA00001947"/>
    </source>
</evidence>
<sequence>MNKKNEFFPSMMCANFANLKKEIKTLDDANVDGFHVDIMDGQYVPNFGMGLQDLKTIRKETDNLVDVHLMINDPSNYIDFFANEGVDIIYFHPDTDKQPARTVQKIQQNNIQAGIAINPDISIETIKPLLNLVDKVLVMTVNPGFSGQKYLEFVNEKIGILTSDEYLKHYNFEVFVDGAISPSEIEYLRTMGVKGFVLGTSTLFNKEDSYKTIIEKLKKGEN</sequence>
<dbReference type="RefSeq" id="WP_002464417.1">
    <property type="nucleotide sequence ID" value="NZ_AEUN01000459.1"/>
</dbReference>
<evidence type="ECO:0000313" key="11">
    <source>
        <dbReference type="Proteomes" id="UP000005413"/>
    </source>
</evidence>
<dbReference type="CDD" id="cd00429">
    <property type="entry name" value="RPE"/>
    <property type="match status" value="1"/>
</dbReference>
<dbReference type="PATRIC" id="fig|911238.3.peg.1495"/>
<comment type="cofactor">
    <cofactor evidence="3">
        <name>Co(2+)</name>
        <dbReference type="ChEBI" id="CHEBI:48828"/>
    </cofactor>
</comment>
<dbReference type="GO" id="GO:0005737">
    <property type="term" value="C:cytoplasm"/>
    <property type="evidence" value="ECO:0007669"/>
    <property type="project" value="UniProtKB-ARBA"/>
</dbReference>
<dbReference type="Gene3D" id="3.20.20.70">
    <property type="entry name" value="Aldolase class I"/>
    <property type="match status" value="1"/>
</dbReference>
<evidence type="ECO:0000256" key="8">
    <source>
        <dbReference type="ARBA" id="ARBA00022723"/>
    </source>
</evidence>
<comment type="cofactor">
    <cofactor evidence="5">
        <name>Fe(2+)</name>
        <dbReference type="ChEBI" id="CHEBI:29033"/>
    </cofactor>
</comment>
<accession>G5JJR2</accession>
<dbReference type="InterPro" id="IPR000056">
    <property type="entry name" value="Ribul_P_3_epim-like"/>
</dbReference>
<gene>
    <name evidence="10" type="ORF">SS7213T_08607</name>
</gene>
<dbReference type="AlphaFoldDB" id="G5JJR2"/>
<evidence type="ECO:0000256" key="9">
    <source>
        <dbReference type="ARBA" id="ARBA00023235"/>
    </source>
</evidence>
<protein>
    <recommendedName>
        <fullName evidence="7">ribulose-phosphate 3-epimerase</fullName>
        <ecNumber evidence="7">5.1.3.1</ecNumber>
    </recommendedName>
</protein>
<dbReference type="SUPFAM" id="SSF51366">
    <property type="entry name" value="Ribulose-phoshate binding barrel"/>
    <property type="match status" value="1"/>
</dbReference>
<evidence type="ECO:0000313" key="10">
    <source>
        <dbReference type="EMBL" id="EHJ07569.1"/>
    </source>
</evidence>
<evidence type="ECO:0000256" key="3">
    <source>
        <dbReference type="ARBA" id="ARBA00001941"/>
    </source>
</evidence>
<evidence type="ECO:0000256" key="7">
    <source>
        <dbReference type="ARBA" id="ARBA00013188"/>
    </source>
</evidence>
<keyword evidence="9" id="KW-0413">Isomerase</keyword>
<dbReference type="GO" id="GO:0005975">
    <property type="term" value="P:carbohydrate metabolic process"/>
    <property type="evidence" value="ECO:0007669"/>
    <property type="project" value="InterPro"/>
</dbReference>
<reference evidence="10 11" key="1">
    <citation type="journal article" date="2012" name="BMC Genomics">
        <title>Comparative genomic analysis of the genus Staphylococcus including Staphylococcus aureus and its newly described sister species Staphylococcus simiae.</title>
        <authorList>
            <person name="Suzuki H."/>
            <person name="Lefebure T."/>
            <person name="Pavinski Bitar P."/>
            <person name="Stanhope M.J."/>
        </authorList>
    </citation>
    <scope>NUCLEOTIDE SEQUENCE [LARGE SCALE GENOMIC DNA]</scope>
    <source>
        <strain evidence="10 11">CCM 7213</strain>
    </source>
</reference>
<dbReference type="FunFam" id="3.20.20.70:FF:000004">
    <property type="entry name" value="Ribulose-phosphate 3-epimerase"/>
    <property type="match status" value="1"/>
</dbReference>
<comment type="caution">
    <text evidence="10">The sequence shown here is derived from an EMBL/GenBank/DDBJ whole genome shotgun (WGS) entry which is preliminary data.</text>
</comment>
<comment type="catalytic activity">
    <reaction evidence="1">
        <text>D-ribulose 5-phosphate = D-xylulose 5-phosphate</text>
        <dbReference type="Rhea" id="RHEA:13677"/>
        <dbReference type="ChEBI" id="CHEBI:57737"/>
        <dbReference type="ChEBI" id="CHEBI:58121"/>
        <dbReference type="EC" id="5.1.3.1"/>
    </reaction>
</comment>
<dbReference type="EMBL" id="AEUN01000459">
    <property type="protein sequence ID" value="EHJ07569.1"/>
    <property type="molecule type" value="Genomic_DNA"/>
</dbReference>
<comment type="cofactor">
    <cofactor evidence="4">
        <name>Zn(2+)</name>
        <dbReference type="ChEBI" id="CHEBI:29105"/>
    </cofactor>
</comment>
<keyword evidence="11" id="KW-1185">Reference proteome</keyword>
<dbReference type="OrthoDB" id="1645589at2"/>
<dbReference type="InterPro" id="IPR011060">
    <property type="entry name" value="RibuloseP-bd_barrel"/>
</dbReference>
<proteinExistence type="inferred from homology"/>
<evidence type="ECO:0000256" key="5">
    <source>
        <dbReference type="ARBA" id="ARBA00001954"/>
    </source>
</evidence>
<dbReference type="Proteomes" id="UP000005413">
    <property type="component" value="Unassembled WGS sequence"/>
</dbReference>
<dbReference type="PANTHER" id="PTHR11749">
    <property type="entry name" value="RIBULOSE-5-PHOSPHATE-3-EPIMERASE"/>
    <property type="match status" value="1"/>
</dbReference>
<keyword evidence="8" id="KW-0479">Metal-binding</keyword>
<comment type="cofactor">
    <cofactor evidence="2">
        <name>Mn(2+)</name>
        <dbReference type="ChEBI" id="CHEBI:29035"/>
    </cofactor>
</comment>
<dbReference type="GO" id="GO:0004750">
    <property type="term" value="F:D-ribulose-phosphate 3-epimerase activity"/>
    <property type="evidence" value="ECO:0007669"/>
    <property type="project" value="UniProtKB-EC"/>
</dbReference>
<name>G5JJR2_9STAP</name>